<dbReference type="AlphaFoldDB" id="A0A8D8EQD7"/>
<organism evidence="1">
    <name type="scientific">Culex pipiens</name>
    <name type="common">House mosquito</name>
    <dbReference type="NCBI Taxonomy" id="7175"/>
    <lineage>
        <taxon>Eukaryota</taxon>
        <taxon>Metazoa</taxon>
        <taxon>Ecdysozoa</taxon>
        <taxon>Arthropoda</taxon>
        <taxon>Hexapoda</taxon>
        <taxon>Insecta</taxon>
        <taxon>Pterygota</taxon>
        <taxon>Neoptera</taxon>
        <taxon>Endopterygota</taxon>
        <taxon>Diptera</taxon>
        <taxon>Nematocera</taxon>
        <taxon>Culicoidea</taxon>
        <taxon>Culicidae</taxon>
        <taxon>Culicinae</taxon>
        <taxon>Culicini</taxon>
        <taxon>Culex</taxon>
        <taxon>Culex</taxon>
    </lineage>
</organism>
<dbReference type="EMBL" id="HBUE01001357">
    <property type="protein sequence ID" value="CAG6443802.1"/>
    <property type="molecule type" value="Transcribed_RNA"/>
</dbReference>
<accession>A0A8D8EQD7</accession>
<evidence type="ECO:0000313" key="1">
    <source>
        <dbReference type="EMBL" id="CAG6443802.1"/>
    </source>
</evidence>
<sequence length="187" mass="21678">MLDDDLPVDCERRQQAERIEKSHYAAQYNPFGWPFPLFQVLHQFFAVHHGEGEFVHLRVPPHAEYALAGCLLVLVQQHRTHRFLFAQSSQHFRRVGHPVADLETTLFVDVAHLLRPLDSFLDGVDAVEIVIDVVPIDDRSHGVRVLTGMLFRIEVLDVLRRRRRTLRPECSDVHHVNSRLFVDVVPE</sequence>
<name>A0A8D8EQD7_CULPI</name>
<proteinExistence type="predicted"/>
<protein>
    <submittedName>
        <fullName evidence="1">(northern house mosquito) hypothetical protein</fullName>
    </submittedName>
</protein>
<reference evidence="1" key="1">
    <citation type="submission" date="2021-05" db="EMBL/GenBank/DDBJ databases">
        <authorList>
            <person name="Alioto T."/>
            <person name="Alioto T."/>
            <person name="Gomez Garrido J."/>
        </authorList>
    </citation>
    <scope>NUCLEOTIDE SEQUENCE</scope>
</reference>